<feature type="domain" description="Knr4/Smi1-like" evidence="2">
    <location>
        <begin position="33"/>
        <end position="97"/>
    </location>
</feature>
<feature type="region of interest" description="Disordered" evidence="1">
    <location>
        <begin position="1"/>
        <end position="29"/>
    </location>
</feature>
<organism evidence="3">
    <name type="scientific">Streptomyces sp. NBC_00119</name>
    <dbReference type="NCBI Taxonomy" id="2975659"/>
    <lineage>
        <taxon>Bacteria</taxon>
        <taxon>Bacillati</taxon>
        <taxon>Actinomycetota</taxon>
        <taxon>Actinomycetes</taxon>
        <taxon>Kitasatosporales</taxon>
        <taxon>Streptomycetaceae</taxon>
        <taxon>Streptomyces</taxon>
    </lineage>
</organism>
<evidence type="ECO:0000256" key="1">
    <source>
        <dbReference type="SAM" id="MobiDB-lite"/>
    </source>
</evidence>
<gene>
    <name evidence="3" type="ORF">OHU69_49325</name>
</gene>
<name>A0AAU1UPE8_9ACTN</name>
<dbReference type="AlphaFoldDB" id="A0AAU1UPE8"/>
<feature type="compositionally biased region" description="Basic and acidic residues" evidence="1">
    <location>
        <begin position="1"/>
        <end position="19"/>
    </location>
</feature>
<reference evidence="3" key="1">
    <citation type="submission" date="2022-10" db="EMBL/GenBank/DDBJ databases">
        <title>The complete genomes of actinobacterial strains from the NBC collection.</title>
        <authorList>
            <person name="Joergensen T.S."/>
            <person name="Alvarez Arevalo M."/>
            <person name="Sterndorff E.B."/>
            <person name="Faurdal D."/>
            <person name="Vuksanovic O."/>
            <person name="Mourched A.-S."/>
            <person name="Charusanti P."/>
            <person name="Shaw S."/>
            <person name="Blin K."/>
            <person name="Weber T."/>
        </authorList>
    </citation>
    <scope>NUCLEOTIDE SEQUENCE</scope>
    <source>
        <strain evidence="3">NBC_00119</strain>
    </source>
</reference>
<dbReference type="EMBL" id="CP108195">
    <property type="protein sequence ID" value="WTS19113.1"/>
    <property type="molecule type" value="Genomic_DNA"/>
</dbReference>
<accession>A0AAU1UPE8</accession>
<dbReference type="InterPro" id="IPR018958">
    <property type="entry name" value="Knr4/Smi1-like_dom"/>
</dbReference>
<protein>
    <submittedName>
        <fullName evidence="3">SMI1/KNR4 family protein</fullName>
    </submittedName>
</protein>
<proteinExistence type="predicted"/>
<dbReference type="SUPFAM" id="SSF160631">
    <property type="entry name" value="SMI1/KNR4-like"/>
    <property type="match status" value="1"/>
</dbReference>
<evidence type="ECO:0000259" key="2">
    <source>
        <dbReference type="Pfam" id="PF09346"/>
    </source>
</evidence>
<dbReference type="InterPro" id="IPR037883">
    <property type="entry name" value="Knr4/Smi1-like_sf"/>
</dbReference>
<sequence length="154" mass="16675">MARRTVRERDGEGDPEVRHPIAAPPSYAVLKPGASDDEIVALEETFGVSVPEELKALWRLSAGESGVDGSDLMLGGWALMPLDAVIEVYQMQMRFQEENGADDTPRTRWCCDSSPRINPGGFSCRWLCHVGKDQPGPECDVPGAHAVGVVDVLA</sequence>
<evidence type="ECO:0000313" key="3">
    <source>
        <dbReference type="EMBL" id="WTS19113.1"/>
    </source>
</evidence>
<dbReference type="Pfam" id="PF09346">
    <property type="entry name" value="SMI1_KNR4"/>
    <property type="match status" value="1"/>
</dbReference>